<dbReference type="EMBL" id="KN824279">
    <property type="protein sequence ID" value="KIM32585.1"/>
    <property type="molecule type" value="Genomic_DNA"/>
</dbReference>
<feature type="compositionally biased region" description="Polar residues" evidence="1">
    <location>
        <begin position="38"/>
        <end position="50"/>
    </location>
</feature>
<feature type="region of interest" description="Disordered" evidence="1">
    <location>
        <begin position="687"/>
        <end position="749"/>
    </location>
</feature>
<organism evidence="2 3">
    <name type="scientific">Serendipita vermifera MAFF 305830</name>
    <dbReference type="NCBI Taxonomy" id="933852"/>
    <lineage>
        <taxon>Eukaryota</taxon>
        <taxon>Fungi</taxon>
        <taxon>Dikarya</taxon>
        <taxon>Basidiomycota</taxon>
        <taxon>Agaricomycotina</taxon>
        <taxon>Agaricomycetes</taxon>
        <taxon>Sebacinales</taxon>
        <taxon>Serendipitaceae</taxon>
        <taxon>Serendipita</taxon>
    </lineage>
</organism>
<feature type="compositionally biased region" description="Low complexity" evidence="1">
    <location>
        <begin position="457"/>
        <end position="470"/>
    </location>
</feature>
<feature type="compositionally biased region" description="Basic and acidic residues" evidence="1">
    <location>
        <begin position="258"/>
        <end position="274"/>
    </location>
</feature>
<dbReference type="Proteomes" id="UP000054097">
    <property type="component" value="Unassembled WGS sequence"/>
</dbReference>
<keyword evidence="3" id="KW-1185">Reference proteome</keyword>
<feature type="compositionally biased region" description="Polar residues" evidence="1">
    <location>
        <begin position="537"/>
        <end position="546"/>
    </location>
</feature>
<feature type="compositionally biased region" description="Polar residues" evidence="1">
    <location>
        <begin position="356"/>
        <end position="373"/>
    </location>
</feature>
<feature type="compositionally biased region" description="Polar residues" evidence="1">
    <location>
        <begin position="556"/>
        <end position="568"/>
    </location>
</feature>
<evidence type="ECO:0000313" key="3">
    <source>
        <dbReference type="Proteomes" id="UP000054097"/>
    </source>
</evidence>
<feature type="compositionally biased region" description="Polar residues" evidence="1">
    <location>
        <begin position="586"/>
        <end position="598"/>
    </location>
</feature>
<reference evidence="2 3" key="1">
    <citation type="submission" date="2014-04" db="EMBL/GenBank/DDBJ databases">
        <authorList>
            <consortium name="DOE Joint Genome Institute"/>
            <person name="Kuo A."/>
            <person name="Zuccaro A."/>
            <person name="Kohler A."/>
            <person name="Nagy L.G."/>
            <person name="Floudas D."/>
            <person name="Copeland A."/>
            <person name="Barry K.W."/>
            <person name="Cichocki N."/>
            <person name="Veneault-Fourrey C."/>
            <person name="LaButti K."/>
            <person name="Lindquist E.A."/>
            <person name="Lipzen A."/>
            <person name="Lundell T."/>
            <person name="Morin E."/>
            <person name="Murat C."/>
            <person name="Sun H."/>
            <person name="Tunlid A."/>
            <person name="Henrissat B."/>
            <person name="Grigoriev I.V."/>
            <person name="Hibbett D.S."/>
            <person name="Martin F."/>
            <person name="Nordberg H.P."/>
            <person name="Cantor M.N."/>
            <person name="Hua S.X."/>
        </authorList>
    </citation>
    <scope>NUCLEOTIDE SEQUENCE [LARGE SCALE GENOMIC DNA]</scope>
    <source>
        <strain evidence="2 3">MAFF 305830</strain>
    </source>
</reference>
<feature type="compositionally biased region" description="Polar residues" evidence="1">
    <location>
        <begin position="438"/>
        <end position="452"/>
    </location>
</feature>
<reference evidence="3" key="2">
    <citation type="submission" date="2015-01" db="EMBL/GenBank/DDBJ databases">
        <title>Evolutionary Origins and Diversification of the Mycorrhizal Mutualists.</title>
        <authorList>
            <consortium name="DOE Joint Genome Institute"/>
            <consortium name="Mycorrhizal Genomics Consortium"/>
            <person name="Kohler A."/>
            <person name="Kuo A."/>
            <person name="Nagy L.G."/>
            <person name="Floudas D."/>
            <person name="Copeland A."/>
            <person name="Barry K.W."/>
            <person name="Cichocki N."/>
            <person name="Veneault-Fourrey C."/>
            <person name="LaButti K."/>
            <person name="Lindquist E.A."/>
            <person name="Lipzen A."/>
            <person name="Lundell T."/>
            <person name="Morin E."/>
            <person name="Murat C."/>
            <person name="Riley R."/>
            <person name="Ohm R."/>
            <person name="Sun H."/>
            <person name="Tunlid A."/>
            <person name="Henrissat B."/>
            <person name="Grigoriev I.V."/>
            <person name="Hibbett D.S."/>
            <person name="Martin F."/>
        </authorList>
    </citation>
    <scope>NUCLEOTIDE SEQUENCE [LARGE SCALE GENOMIC DNA]</scope>
    <source>
        <strain evidence="3">MAFF 305830</strain>
    </source>
</reference>
<evidence type="ECO:0000256" key="1">
    <source>
        <dbReference type="SAM" id="MobiDB-lite"/>
    </source>
</evidence>
<sequence length="749" mass="81153">MSRSGEDTRPSVISSIFGVVGRELQQFVLSAAGINPPAETSSSRSNSPQKVRTKRKAGPSNVYDEEAERRPRKRARTSSPEIIRDHRRRQMTPEQEMRVSSPVQPPTSTYTPPDYAQDSEIDSDDGSRSPTPVKRRATSRMPGALYDLSSPEPESQEDRHVRFAADVISPPLQRAPSVHPPERPNPRRVNDLSIRPKQRDIRSTASHYSDGSYATPPPSTTDSEDLHSRLDPSSRYTGSFSSTLPTHSRSSSMSQISLDKDVVRLPRAPVREDSFSFASVSERSMEQERINALEEEVRKLKEELARRSSTIPAAPAPPPPPPPPPPPLGLPQPSRIPSQGREKGTSTVLMGARASLKSTPSLPAPTVNPTSNMKSTVPAAQMAAFLNEMKTVKLRKVSSKPELGEGSSKTTAPFKSSVMERLGSSSSFSIPRPRYALSQDSVSTQSVGSSFAPSDHSLASSQASTSTTRLSELRTNRVAEFTPSLVSDNGDLHDEEHLPSTPPPSTSQATTSRNRHSMPVPKASGVPEASNERQRISRNNIPSTSEEGGGSERARTNSFPNRPNTSGPLPSLSPDKPRPPGRATNRKTAPQRTVVTSSSDEDNDPIALLGPRHPVEYSVPLRGEGRSSGKPHRYRTESVAKSQHSRSRSHSRAPTPAASSGGNLPSLEAELRKIVRAEVEREFEQEIQDLDAHSGRVLSGTGQRSSQRDGFMAGGGGGGVPVWMGGGDDDDEDEGKPSRGQSTKSRYHG</sequence>
<name>A0A0C3B6Z0_SERVB</name>
<dbReference type="AlphaFoldDB" id="A0A0C3B6Z0"/>
<accession>A0A0C3B6Z0</accession>
<feature type="compositionally biased region" description="Basic and acidic residues" evidence="1">
    <location>
        <begin position="180"/>
        <end position="190"/>
    </location>
</feature>
<protein>
    <submittedName>
        <fullName evidence="2">Uncharacterized protein</fullName>
    </submittedName>
</protein>
<feature type="region of interest" description="Disordered" evidence="1">
    <location>
        <begin position="395"/>
        <end position="667"/>
    </location>
</feature>
<dbReference type="HOGENOM" id="CLU_010167_0_0_1"/>
<feature type="compositionally biased region" description="Gly residues" evidence="1">
    <location>
        <begin position="712"/>
        <end position="726"/>
    </location>
</feature>
<feature type="compositionally biased region" description="Polar residues" evidence="1">
    <location>
        <begin position="739"/>
        <end position="749"/>
    </location>
</feature>
<dbReference type="OrthoDB" id="3256736at2759"/>
<evidence type="ECO:0000313" key="2">
    <source>
        <dbReference type="EMBL" id="KIM32585.1"/>
    </source>
</evidence>
<feature type="region of interest" description="Disordered" evidence="1">
    <location>
        <begin position="33"/>
        <end position="373"/>
    </location>
</feature>
<proteinExistence type="predicted"/>
<feature type="compositionally biased region" description="Low complexity" evidence="1">
    <location>
        <begin position="239"/>
        <end position="254"/>
    </location>
</feature>
<feature type="compositionally biased region" description="Pro residues" evidence="1">
    <location>
        <begin position="314"/>
        <end position="330"/>
    </location>
</feature>
<feature type="compositionally biased region" description="Basic and acidic residues" evidence="1">
    <location>
        <begin position="283"/>
        <end position="306"/>
    </location>
</feature>
<gene>
    <name evidence="2" type="ORF">M408DRAFT_19973</name>
</gene>